<proteinExistence type="predicted"/>
<dbReference type="OrthoDB" id="10016120at2"/>
<evidence type="ECO:0000313" key="2">
    <source>
        <dbReference type="Proteomes" id="UP000317940"/>
    </source>
</evidence>
<organism evidence="1 2">
    <name type="scientific">Kitasatospora viridis</name>
    <dbReference type="NCBI Taxonomy" id="281105"/>
    <lineage>
        <taxon>Bacteria</taxon>
        <taxon>Bacillati</taxon>
        <taxon>Actinomycetota</taxon>
        <taxon>Actinomycetes</taxon>
        <taxon>Kitasatosporales</taxon>
        <taxon>Streptomycetaceae</taxon>
        <taxon>Kitasatospora</taxon>
    </lineage>
</organism>
<name>A0A561UMD2_9ACTN</name>
<dbReference type="RefSeq" id="WP_145906628.1">
    <property type="nucleotide sequence ID" value="NZ_BAAAMZ010000027.1"/>
</dbReference>
<accession>A0A561UMD2</accession>
<reference evidence="1 2" key="1">
    <citation type="submission" date="2019-06" db="EMBL/GenBank/DDBJ databases">
        <title>Sequencing the genomes of 1000 actinobacteria strains.</title>
        <authorList>
            <person name="Klenk H.-P."/>
        </authorList>
    </citation>
    <scope>NUCLEOTIDE SEQUENCE [LARGE SCALE GENOMIC DNA]</scope>
    <source>
        <strain evidence="1 2">DSM 44826</strain>
    </source>
</reference>
<gene>
    <name evidence="1" type="ORF">FHX73_114417</name>
</gene>
<keyword evidence="2" id="KW-1185">Reference proteome</keyword>
<comment type="caution">
    <text evidence="1">The sequence shown here is derived from an EMBL/GenBank/DDBJ whole genome shotgun (WGS) entry which is preliminary data.</text>
</comment>
<protein>
    <submittedName>
        <fullName evidence="1">Uncharacterized protein</fullName>
    </submittedName>
</protein>
<evidence type="ECO:0000313" key="1">
    <source>
        <dbReference type="EMBL" id="TWG00538.1"/>
    </source>
</evidence>
<dbReference type="Proteomes" id="UP000317940">
    <property type="component" value="Unassembled WGS sequence"/>
</dbReference>
<dbReference type="EMBL" id="VIWT01000001">
    <property type="protein sequence ID" value="TWG00538.1"/>
    <property type="molecule type" value="Genomic_DNA"/>
</dbReference>
<sequence>MATSRPAVRVADWFSSRAHYLGSGAAVLGLATGLAADLGLWTVATTGALYGAGAALGVAFRKETDPPGPPDPRLAALAAELADWRRAPAGEWPAEAAAAAGELLTAADGALAGRRLDAVAVALTGTLDWYERALSWWRLEPQGAEPTPEFLRRVARAVERLA</sequence>
<dbReference type="AlphaFoldDB" id="A0A561UMD2"/>